<dbReference type="Proteomes" id="UP001251870">
    <property type="component" value="Unassembled WGS sequence"/>
</dbReference>
<evidence type="ECO:0000313" key="1">
    <source>
        <dbReference type="EMBL" id="MDR8020072.1"/>
    </source>
</evidence>
<evidence type="ECO:0000313" key="2">
    <source>
        <dbReference type="Proteomes" id="UP001251870"/>
    </source>
</evidence>
<accession>A0ABU2DU89</accession>
<dbReference type="EMBL" id="JAVKGR010000015">
    <property type="protein sequence ID" value="MDR8020072.1"/>
    <property type="molecule type" value="Genomic_DNA"/>
</dbReference>
<name>A0ABU2DU89_9MICC</name>
<dbReference type="RefSeq" id="WP_310549050.1">
    <property type="nucleotide sequence ID" value="NZ_JAVKGR010000015.1"/>
</dbReference>
<dbReference type="InterPro" id="IPR000415">
    <property type="entry name" value="Nitroreductase-like"/>
</dbReference>
<keyword evidence="2" id="KW-1185">Reference proteome</keyword>
<protein>
    <submittedName>
        <fullName evidence="1">Uncharacterized protein</fullName>
    </submittedName>
</protein>
<gene>
    <name evidence="1" type="ORF">RIL96_10900</name>
</gene>
<reference evidence="1 2" key="1">
    <citation type="submission" date="2023-09" db="EMBL/GenBank/DDBJ databases">
        <title>Description of three actinobacteria isolated from air of manufacturing shop in a pharmaceutical factory.</title>
        <authorList>
            <person name="Zhang D.-F."/>
        </authorList>
    </citation>
    <scope>NUCLEOTIDE SEQUENCE [LARGE SCALE GENOMIC DNA]</scope>
    <source>
        <strain evidence="1 2">LY-0111</strain>
    </source>
</reference>
<dbReference type="Gene3D" id="3.40.109.10">
    <property type="entry name" value="NADH Oxidase"/>
    <property type="match status" value="1"/>
</dbReference>
<proteinExistence type="predicted"/>
<comment type="caution">
    <text evidence="1">The sequence shown here is derived from an EMBL/GenBank/DDBJ whole genome shotgun (WGS) entry which is preliminary data.</text>
</comment>
<sequence>MSHPNESHEAGGRQARCCVELSSSKAHGRLATLLRHCRSFKSYGPDGLSIETLGQLLNTAFGVAPGHQRPYGSAYARYDVTVTVIACGVDGLAPAAYRYLAEDHVLTVGQEGDHRALLAEGTLDAV</sequence>
<organism evidence="1 2">
    <name type="scientific">Nesterenkonia aerolata</name>
    <dbReference type="NCBI Taxonomy" id="3074079"/>
    <lineage>
        <taxon>Bacteria</taxon>
        <taxon>Bacillati</taxon>
        <taxon>Actinomycetota</taxon>
        <taxon>Actinomycetes</taxon>
        <taxon>Micrococcales</taxon>
        <taxon>Micrococcaceae</taxon>
        <taxon>Nesterenkonia</taxon>
    </lineage>
</organism>